<evidence type="ECO:0000256" key="2">
    <source>
        <dbReference type="SAM" id="MobiDB-lite"/>
    </source>
</evidence>
<proteinExistence type="inferred from homology"/>
<dbReference type="Proteomes" id="UP000198922">
    <property type="component" value="Unassembled WGS sequence"/>
</dbReference>
<accession>A0A1G7E9G6</accession>
<comment type="similarity">
    <text evidence="1">Belongs to the SDHAF4 family.</text>
</comment>
<sequence length="62" mass="6766">MADDTPRTDLPPAAQRALAEAEARRRALDEAAAKMPTELGGRDGPEPVRYGDWEKQGLAIDF</sequence>
<gene>
    <name evidence="3" type="ORF">SAMN04488567_2053</name>
</gene>
<dbReference type="RefSeq" id="WP_090111643.1">
    <property type="nucleotide sequence ID" value="NZ_FNAT01000003.1"/>
</dbReference>
<dbReference type="Pfam" id="PF07896">
    <property type="entry name" value="DUF1674"/>
    <property type="match status" value="1"/>
</dbReference>
<keyword evidence="4" id="KW-1185">Reference proteome</keyword>
<dbReference type="EMBL" id="FNAT01000003">
    <property type="protein sequence ID" value="SDE60035.1"/>
    <property type="molecule type" value="Genomic_DNA"/>
</dbReference>
<organism evidence="3 4">
    <name type="scientific">Limimaricola pyoseonensis</name>
    <dbReference type="NCBI Taxonomy" id="521013"/>
    <lineage>
        <taxon>Bacteria</taxon>
        <taxon>Pseudomonadati</taxon>
        <taxon>Pseudomonadota</taxon>
        <taxon>Alphaproteobacteria</taxon>
        <taxon>Rhodobacterales</taxon>
        <taxon>Paracoccaceae</taxon>
        <taxon>Limimaricola</taxon>
    </lineage>
</organism>
<evidence type="ECO:0000313" key="3">
    <source>
        <dbReference type="EMBL" id="SDE60035.1"/>
    </source>
</evidence>
<dbReference type="STRING" id="521013.SAMN04488567_2053"/>
<dbReference type="AlphaFoldDB" id="A0A1G7E9G6"/>
<reference evidence="4" key="1">
    <citation type="submission" date="2016-10" db="EMBL/GenBank/DDBJ databases">
        <authorList>
            <person name="Varghese N."/>
            <person name="Submissions S."/>
        </authorList>
    </citation>
    <scope>NUCLEOTIDE SEQUENCE [LARGE SCALE GENOMIC DNA]</scope>
    <source>
        <strain evidence="4">DSM 21424</strain>
    </source>
</reference>
<feature type="compositionally biased region" description="Basic and acidic residues" evidence="2">
    <location>
        <begin position="19"/>
        <end position="32"/>
    </location>
</feature>
<feature type="compositionally biased region" description="Basic and acidic residues" evidence="2">
    <location>
        <begin position="40"/>
        <end position="55"/>
    </location>
</feature>
<protein>
    <recommendedName>
        <fullName evidence="5">DUF1674 domain-containing protein</fullName>
    </recommendedName>
</protein>
<name>A0A1G7E9G6_9RHOB</name>
<evidence type="ECO:0008006" key="5">
    <source>
        <dbReference type="Google" id="ProtNLM"/>
    </source>
</evidence>
<feature type="region of interest" description="Disordered" evidence="2">
    <location>
        <begin position="1"/>
        <end position="62"/>
    </location>
</feature>
<evidence type="ECO:0000313" key="4">
    <source>
        <dbReference type="Proteomes" id="UP000198922"/>
    </source>
</evidence>
<evidence type="ECO:0000256" key="1">
    <source>
        <dbReference type="ARBA" id="ARBA00005701"/>
    </source>
</evidence>
<dbReference type="InterPro" id="IPR012875">
    <property type="entry name" value="SDHF4"/>
</dbReference>